<dbReference type="OrthoDB" id="3575354at2"/>
<feature type="transmembrane region" description="Helical" evidence="1">
    <location>
        <begin position="96"/>
        <end position="115"/>
    </location>
</feature>
<dbReference type="PANTHER" id="PTHR40761">
    <property type="entry name" value="CONSERVED INTEGRAL MEMBRANE ALANINE VALINE AND LEUCINE RICH PROTEIN-RELATED"/>
    <property type="match status" value="1"/>
</dbReference>
<dbReference type="AlphaFoldDB" id="A0A1Q9LKA8"/>
<dbReference type="NCBIfam" id="NF038012">
    <property type="entry name" value="DMT_1"/>
    <property type="match status" value="1"/>
</dbReference>
<comment type="caution">
    <text evidence="2">The sequence shown here is derived from an EMBL/GenBank/DDBJ whole genome shotgun (WGS) entry which is preliminary data.</text>
</comment>
<proteinExistence type="predicted"/>
<feature type="transmembrane region" description="Helical" evidence="1">
    <location>
        <begin position="6"/>
        <end position="24"/>
    </location>
</feature>
<keyword evidence="3" id="KW-1185">Reference proteome</keyword>
<reference evidence="2 3" key="1">
    <citation type="submission" date="2016-10" db="EMBL/GenBank/DDBJ databases">
        <title>The Draft Genome Sequence of Actinokineospora bangkokensis 44EHWT reveals the biosynthetic pathway of antifungal compounds Thailandins with unusual extender unit butylmalonyl-CoA.</title>
        <authorList>
            <person name="Greule A."/>
            <person name="Intra B."/>
            <person name="Flemming S."/>
            <person name="Rommel M.G."/>
            <person name="Panbangred W."/>
            <person name="Bechthold A."/>
        </authorList>
    </citation>
    <scope>NUCLEOTIDE SEQUENCE [LARGE SCALE GENOMIC DNA]</scope>
    <source>
        <strain evidence="2 3">44EHW</strain>
    </source>
</reference>
<keyword evidence="1" id="KW-0472">Membrane</keyword>
<feature type="transmembrane region" description="Helical" evidence="1">
    <location>
        <begin position="153"/>
        <end position="174"/>
    </location>
</feature>
<evidence type="ECO:0000313" key="2">
    <source>
        <dbReference type="EMBL" id="OLR92433.1"/>
    </source>
</evidence>
<keyword evidence="1" id="KW-1133">Transmembrane helix</keyword>
<evidence type="ECO:0000313" key="3">
    <source>
        <dbReference type="Proteomes" id="UP000186040"/>
    </source>
</evidence>
<sequence>MSDLVITILLCVLVAVVYATAALIQARYGHVPVRELLRVPLWWVAQALNIAGAGLHVWSLNFGALSLIQPLGVLTLVLAVPVNAYTAHRRVTRLEASGMVCTVVGLAGLTMLITTGGKSDTLTGGELVGLLVGVGAVVVACAVKGSRRGVSPLWEAAAGGLAFAVCSALCQTLVRTVDARGLGVLLELAPILTAVAIATFAVAATVLTQRSYRQGLGAPLAVTNLANPASATAIGVIFLGEDLGTSPLQVALAVACAALAAFGVRQLAKARDEIPDVPNAVSTPDRHGVSGPAA</sequence>
<feature type="transmembrane region" description="Helical" evidence="1">
    <location>
        <begin position="64"/>
        <end position="84"/>
    </location>
</feature>
<dbReference type="STRING" id="1193682.BJP25_20335"/>
<feature type="transmembrane region" description="Helical" evidence="1">
    <location>
        <begin position="186"/>
        <end position="208"/>
    </location>
</feature>
<dbReference type="PANTHER" id="PTHR40761:SF1">
    <property type="entry name" value="CONSERVED INTEGRAL MEMBRANE ALANINE VALINE AND LEUCINE RICH PROTEIN-RELATED"/>
    <property type="match status" value="1"/>
</dbReference>
<dbReference type="RefSeq" id="WP_075975576.1">
    <property type="nucleotide sequence ID" value="NZ_MKQR01000016.1"/>
</dbReference>
<dbReference type="EMBL" id="MKQR01000016">
    <property type="protein sequence ID" value="OLR92433.1"/>
    <property type="molecule type" value="Genomic_DNA"/>
</dbReference>
<feature type="transmembrane region" description="Helical" evidence="1">
    <location>
        <begin position="246"/>
        <end position="264"/>
    </location>
</feature>
<keyword evidence="1" id="KW-0812">Transmembrane</keyword>
<feature type="transmembrane region" description="Helical" evidence="1">
    <location>
        <begin position="36"/>
        <end position="58"/>
    </location>
</feature>
<feature type="transmembrane region" description="Helical" evidence="1">
    <location>
        <begin position="220"/>
        <end position="240"/>
    </location>
</feature>
<dbReference type="Proteomes" id="UP000186040">
    <property type="component" value="Unassembled WGS sequence"/>
</dbReference>
<feature type="transmembrane region" description="Helical" evidence="1">
    <location>
        <begin position="127"/>
        <end position="146"/>
    </location>
</feature>
<name>A0A1Q9LKA8_9PSEU</name>
<evidence type="ECO:0000256" key="1">
    <source>
        <dbReference type="SAM" id="Phobius"/>
    </source>
</evidence>
<organism evidence="2 3">
    <name type="scientific">Actinokineospora bangkokensis</name>
    <dbReference type="NCBI Taxonomy" id="1193682"/>
    <lineage>
        <taxon>Bacteria</taxon>
        <taxon>Bacillati</taxon>
        <taxon>Actinomycetota</taxon>
        <taxon>Actinomycetes</taxon>
        <taxon>Pseudonocardiales</taxon>
        <taxon>Pseudonocardiaceae</taxon>
        <taxon>Actinokineospora</taxon>
    </lineage>
</organism>
<accession>A0A1Q9LKA8</accession>
<gene>
    <name evidence="2" type="ORF">BJP25_20335</name>
</gene>
<protein>
    <submittedName>
        <fullName evidence="2">Uncharacterized protein</fullName>
    </submittedName>
</protein>